<dbReference type="EMBL" id="GGEC01032549">
    <property type="protein sequence ID" value="MBX13033.1"/>
    <property type="molecule type" value="Transcribed_RNA"/>
</dbReference>
<reference evidence="1" key="1">
    <citation type="submission" date="2018-02" db="EMBL/GenBank/DDBJ databases">
        <title>Rhizophora mucronata_Transcriptome.</title>
        <authorList>
            <person name="Meera S.P."/>
            <person name="Sreeshan A."/>
            <person name="Augustine A."/>
        </authorList>
    </citation>
    <scope>NUCLEOTIDE SEQUENCE</scope>
    <source>
        <tissue evidence="1">Leaf</tissue>
    </source>
</reference>
<protein>
    <submittedName>
        <fullName evidence="1">Uncharacterized protein</fullName>
    </submittedName>
</protein>
<organism evidence="1">
    <name type="scientific">Rhizophora mucronata</name>
    <name type="common">Asiatic mangrove</name>
    <dbReference type="NCBI Taxonomy" id="61149"/>
    <lineage>
        <taxon>Eukaryota</taxon>
        <taxon>Viridiplantae</taxon>
        <taxon>Streptophyta</taxon>
        <taxon>Embryophyta</taxon>
        <taxon>Tracheophyta</taxon>
        <taxon>Spermatophyta</taxon>
        <taxon>Magnoliopsida</taxon>
        <taxon>eudicotyledons</taxon>
        <taxon>Gunneridae</taxon>
        <taxon>Pentapetalae</taxon>
        <taxon>rosids</taxon>
        <taxon>fabids</taxon>
        <taxon>Malpighiales</taxon>
        <taxon>Rhizophoraceae</taxon>
        <taxon>Rhizophora</taxon>
    </lineage>
</organism>
<sequence>MKQKGYLRFYHILRLRNAQLQTD</sequence>
<proteinExistence type="predicted"/>
<dbReference type="AlphaFoldDB" id="A0A2P2L500"/>
<accession>A0A2P2L500</accession>
<name>A0A2P2L500_RHIMU</name>
<evidence type="ECO:0000313" key="1">
    <source>
        <dbReference type="EMBL" id="MBX13033.1"/>
    </source>
</evidence>